<evidence type="ECO:0000256" key="1">
    <source>
        <dbReference type="ARBA" id="ARBA00023015"/>
    </source>
</evidence>
<dbReference type="EMBL" id="FOMT01000002">
    <property type="protein sequence ID" value="SFE08272.1"/>
    <property type="molecule type" value="Genomic_DNA"/>
</dbReference>
<dbReference type="PANTHER" id="PTHR43280">
    <property type="entry name" value="ARAC-FAMILY TRANSCRIPTIONAL REGULATOR"/>
    <property type="match status" value="1"/>
</dbReference>
<dbReference type="InterPro" id="IPR020449">
    <property type="entry name" value="Tscrpt_reg_AraC-type_HTH"/>
</dbReference>
<dbReference type="InterPro" id="IPR018060">
    <property type="entry name" value="HTH_AraC"/>
</dbReference>
<dbReference type="OrthoDB" id="9816335at2"/>
<accession>A0A1I1XLS7</accession>
<dbReference type="InterPro" id="IPR003313">
    <property type="entry name" value="AraC-bd"/>
</dbReference>
<keyword evidence="1" id="KW-0805">Transcription regulation</keyword>
<dbReference type="Proteomes" id="UP000198855">
    <property type="component" value="Unassembled WGS sequence"/>
</dbReference>
<evidence type="ECO:0000256" key="3">
    <source>
        <dbReference type="ARBA" id="ARBA00023163"/>
    </source>
</evidence>
<protein>
    <submittedName>
        <fullName evidence="6">AraC-like ligand binding domain-containing protein</fullName>
    </submittedName>
</protein>
<dbReference type="InterPro" id="IPR014710">
    <property type="entry name" value="RmlC-like_jellyroll"/>
</dbReference>
<dbReference type="CDD" id="cd06996">
    <property type="entry name" value="cupin_Lmo2851-like_N"/>
    <property type="match status" value="1"/>
</dbReference>
<dbReference type="PRINTS" id="PR00032">
    <property type="entry name" value="HTHARAC"/>
</dbReference>
<dbReference type="InterPro" id="IPR011051">
    <property type="entry name" value="RmlC_Cupin_sf"/>
</dbReference>
<feature type="region of interest" description="Disordered" evidence="4">
    <location>
        <begin position="21"/>
        <end position="41"/>
    </location>
</feature>
<dbReference type="Gene3D" id="1.10.10.60">
    <property type="entry name" value="Homeodomain-like"/>
    <property type="match status" value="2"/>
</dbReference>
<evidence type="ECO:0000259" key="5">
    <source>
        <dbReference type="PROSITE" id="PS01124"/>
    </source>
</evidence>
<gene>
    <name evidence="6" type="ORF">SAMN05216378_2261</name>
</gene>
<keyword evidence="3" id="KW-0804">Transcription</keyword>
<dbReference type="SUPFAM" id="SSF46689">
    <property type="entry name" value="Homeodomain-like"/>
    <property type="match status" value="1"/>
</dbReference>
<dbReference type="Pfam" id="PF12833">
    <property type="entry name" value="HTH_18"/>
    <property type="match status" value="1"/>
</dbReference>
<proteinExistence type="predicted"/>
<feature type="domain" description="HTH araC/xylS-type" evidence="5">
    <location>
        <begin position="228"/>
        <end position="325"/>
    </location>
</feature>
<dbReference type="Gene3D" id="2.60.120.10">
    <property type="entry name" value="Jelly Rolls"/>
    <property type="match status" value="1"/>
</dbReference>
<dbReference type="PROSITE" id="PS00041">
    <property type="entry name" value="HTH_ARAC_FAMILY_1"/>
    <property type="match status" value="1"/>
</dbReference>
<evidence type="ECO:0000256" key="2">
    <source>
        <dbReference type="ARBA" id="ARBA00023125"/>
    </source>
</evidence>
<name>A0A1I1XLS7_9BACL</name>
<dbReference type="SMART" id="SM00342">
    <property type="entry name" value="HTH_ARAC"/>
    <property type="match status" value="1"/>
</dbReference>
<dbReference type="InterPro" id="IPR018062">
    <property type="entry name" value="HTH_AraC-typ_CS"/>
</dbReference>
<organism evidence="6 7">
    <name type="scientific">Paenibacillus catalpae</name>
    <dbReference type="NCBI Taxonomy" id="1045775"/>
    <lineage>
        <taxon>Bacteria</taxon>
        <taxon>Bacillati</taxon>
        <taxon>Bacillota</taxon>
        <taxon>Bacilli</taxon>
        <taxon>Bacillales</taxon>
        <taxon>Paenibacillaceae</taxon>
        <taxon>Paenibacillus</taxon>
    </lineage>
</organism>
<dbReference type="Pfam" id="PF02311">
    <property type="entry name" value="AraC_binding"/>
    <property type="match status" value="1"/>
</dbReference>
<keyword evidence="7" id="KW-1185">Reference proteome</keyword>
<dbReference type="PROSITE" id="PS01124">
    <property type="entry name" value="HTH_ARAC_FAMILY_2"/>
    <property type="match status" value="1"/>
</dbReference>
<dbReference type="GO" id="GO:0003700">
    <property type="term" value="F:DNA-binding transcription factor activity"/>
    <property type="evidence" value="ECO:0007669"/>
    <property type="project" value="InterPro"/>
</dbReference>
<dbReference type="AlphaFoldDB" id="A0A1I1XLS7"/>
<dbReference type="SUPFAM" id="SSF51182">
    <property type="entry name" value="RmlC-like cupins"/>
    <property type="match status" value="1"/>
</dbReference>
<dbReference type="GO" id="GO:0043565">
    <property type="term" value="F:sequence-specific DNA binding"/>
    <property type="evidence" value="ECO:0007669"/>
    <property type="project" value="InterPro"/>
</dbReference>
<evidence type="ECO:0000313" key="7">
    <source>
        <dbReference type="Proteomes" id="UP000198855"/>
    </source>
</evidence>
<sequence>MNHRQLDSYLREINETEAKQLESKKNINDIPSAPPQREENLPFRMPDSPFFTNGPIHIRKHNRFAPMPLHYHNFIELNYIYSGSCRQWINGQEVVLREGQVCLLDSEVVHSIEAMGDNDILINIIMKKNTFTSSFLSRFGSRGIVSDFLANAITENTNHNRYIVFESEGHGELQWFMRSLMCEAFGSRAYAEEMIYNYIMLVFTELMRVYAVRTNNESQHGAAKADLIQVLDYIEQNFRDCTLTQLSKAFSFNANYLGNMLKKRTGKTFIELVKTQRLIHAAGLLANTDKPIEDIAQAVGYSSLGFFYRIFAEQYGMTPMVYRNGQRQGDPRSDG</sequence>
<evidence type="ECO:0000256" key="4">
    <source>
        <dbReference type="SAM" id="MobiDB-lite"/>
    </source>
</evidence>
<evidence type="ECO:0000313" key="6">
    <source>
        <dbReference type="EMBL" id="SFE08272.1"/>
    </source>
</evidence>
<dbReference type="InterPro" id="IPR009057">
    <property type="entry name" value="Homeodomain-like_sf"/>
</dbReference>
<dbReference type="STRING" id="1045775.SAMN05216378_2261"/>
<reference evidence="7" key="1">
    <citation type="submission" date="2016-10" db="EMBL/GenBank/DDBJ databases">
        <authorList>
            <person name="Varghese N."/>
            <person name="Submissions S."/>
        </authorList>
    </citation>
    <scope>NUCLEOTIDE SEQUENCE [LARGE SCALE GENOMIC DNA]</scope>
    <source>
        <strain evidence="7">CGMCC 1.10784</strain>
    </source>
</reference>
<dbReference type="RefSeq" id="WP_091184699.1">
    <property type="nucleotide sequence ID" value="NZ_FOMT01000002.1"/>
</dbReference>
<dbReference type="PANTHER" id="PTHR43280:SF28">
    <property type="entry name" value="HTH-TYPE TRANSCRIPTIONAL ACTIVATOR RHAS"/>
    <property type="match status" value="1"/>
</dbReference>
<keyword evidence="2" id="KW-0238">DNA-binding</keyword>